<dbReference type="InterPro" id="IPR006860">
    <property type="entry name" value="FecR"/>
</dbReference>
<dbReference type="RefSeq" id="WP_008508882.1">
    <property type="nucleotide sequence ID" value="NZ_CM001403.1"/>
</dbReference>
<dbReference type="HOGENOM" id="CLU_050192_2_2_10"/>
<dbReference type="Gene3D" id="3.55.50.30">
    <property type="match status" value="1"/>
</dbReference>
<proteinExistence type="predicted"/>
<dbReference type="AlphaFoldDB" id="H1Y4U2"/>
<dbReference type="Proteomes" id="UP000002774">
    <property type="component" value="Chromosome"/>
</dbReference>
<feature type="transmembrane region" description="Helical" evidence="1">
    <location>
        <begin position="74"/>
        <end position="93"/>
    </location>
</feature>
<evidence type="ECO:0000259" key="2">
    <source>
        <dbReference type="Pfam" id="PF04773"/>
    </source>
</evidence>
<feature type="domain" description="FecR protein" evidence="2">
    <location>
        <begin position="109"/>
        <end position="203"/>
    </location>
</feature>
<feature type="domain" description="Protein FecR C-terminal" evidence="3">
    <location>
        <begin position="251"/>
        <end position="319"/>
    </location>
</feature>
<dbReference type="GO" id="GO:0016989">
    <property type="term" value="F:sigma factor antagonist activity"/>
    <property type="evidence" value="ECO:0007669"/>
    <property type="project" value="TreeGrafter"/>
</dbReference>
<dbReference type="OrthoDB" id="697544at2"/>
<name>H1Y4U2_9SPHI</name>
<dbReference type="PANTHER" id="PTHR30273">
    <property type="entry name" value="PERIPLASMIC SIGNAL SENSOR AND SIGMA FACTOR ACTIVATOR FECR-RELATED"/>
    <property type="match status" value="1"/>
</dbReference>
<accession>H1Y4U2</accession>
<dbReference type="Pfam" id="PF16344">
    <property type="entry name" value="FecR_C"/>
    <property type="match status" value="1"/>
</dbReference>
<dbReference type="Gene3D" id="2.60.120.1440">
    <property type="match status" value="1"/>
</dbReference>
<evidence type="ECO:0000313" key="4">
    <source>
        <dbReference type="EMBL" id="EHQ28136.1"/>
    </source>
</evidence>
<keyword evidence="1" id="KW-0472">Membrane</keyword>
<dbReference type="InterPro" id="IPR012373">
    <property type="entry name" value="Ferrdict_sens_TM"/>
</dbReference>
<sequence length="325" mass="36155">MILSFFKSSKKKSSEEDDAALKMSLTVDSFKSNPSPWDTTRMGDENETGERILNRLVSSINGAETQHRHRIRRLMTLSAAAIILTCLVAGFLFKDELLDHLLSSSNVLVETKPGERLKLTLPDGSNVTLNAGTRLSYPQRFNHKKREVVLLSGEAYFDIKHDIKKPFIVNADKTRTTVLGTAFNIRAYSFIGDVTVTVASGKVAVNSQSGQARGKACFLLPNEQITYNKTSGEMQKSEVKAQDAMGWMDGRLIFTNETFGQVAGLLENKYNVKIEFEDSTIASYHFSASFEPTENLNDVLDALTLTKGLQYTLKNQIVQISRAKP</sequence>
<evidence type="ECO:0000259" key="3">
    <source>
        <dbReference type="Pfam" id="PF16344"/>
    </source>
</evidence>
<keyword evidence="1" id="KW-0812">Transmembrane</keyword>
<dbReference type="EMBL" id="CM001403">
    <property type="protein sequence ID" value="EHQ28136.1"/>
    <property type="molecule type" value="Genomic_DNA"/>
</dbReference>
<keyword evidence="1" id="KW-1133">Transmembrane helix</keyword>
<protein>
    <submittedName>
        <fullName evidence="4">Anti-FecI sigma factor, FecR</fullName>
    </submittedName>
</protein>
<evidence type="ECO:0000313" key="5">
    <source>
        <dbReference type="Proteomes" id="UP000002774"/>
    </source>
</evidence>
<evidence type="ECO:0000256" key="1">
    <source>
        <dbReference type="SAM" id="Phobius"/>
    </source>
</evidence>
<organism evidence="4 5">
    <name type="scientific">Mucilaginibacter paludis DSM 18603</name>
    <dbReference type="NCBI Taxonomy" id="714943"/>
    <lineage>
        <taxon>Bacteria</taxon>
        <taxon>Pseudomonadati</taxon>
        <taxon>Bacteroidota</taxon>
        <taxon>Sphingobacteriia</taxon>
        <taxon>Sphingobacteriales</taxon>
        <taxon>Sphingobacteriaceae</taxon>
        <taxon>Mucilaginibacter</taxon>
    </lineage>
</organism>
<dbReference type="InterPro" id="IPR032508">
    <property type="entry name" value="FecR_C"/>
</dbReference>
<keyword evidence="5" id="KW-1185">Reference proteome</keyword>
<dbReference type="PANTHER" id="PTHR30273:SF2">
    <property type="entry name" value="PROTEIN FECR"/>
    <property type="match status" value="1"/>
</dbReference>
<reference evidence="4" key="1">
    <citation type="submission" date="2011-09" db="EMBL/GenBank/DDBJ databases">
        <title>The permanent draft genome of Mucilaginibacter paludis DSM 18603.</title>
        <authorList>
            <consortium name="US DOE Joint Genome Institute (JGI-PGF)"/>
            <person name="Lucas S."/>
            <person name="Han J."/>
            <person name="Lapidus A."/>
            <person name="Bruce D."/>
            <person name="Goodwin L."/>
            <person name="Pitluck S."/>
            <person name="Peters L."/>
            <person name="Kyrpides N."/>
            <person name="Mavromatis K."/>
            <person name="Ivanova N."/>
            <person name="Mikhailova N."/>
            <person name="Held B."/>
            <person name="Detter J.C."/>
            <person name="Tapia R."/>
            <person name="Han C."/>
            <person name="Land M."/>
            <person name="Hauser L."/>
            <person name="Markowitz V."/>
            <person name="Cheng J.-F."/>
            <person name="Hugenholtz P."/>
            <person name="Woyke T."/>
            <person name="Wu D."/>
            <person name="Tindall B."/>
            <person name="Brambilla E."/>
            <person name="Klenk H.-P."/>
            <person name="Eisen J.A."/>
        </authorList>
    </citation>
    <scope>NUCLEOTIDE SEQUENCE [LARGE SCALE GENOMIC DNA]</scope>
    <source>
        <strain evidence="4">DSM 18603</strain>
    </source>
</reference>
<dbReference type="eggNOG" id="COG3712">
    <property type="taxonomic scope" value="Bacteria"/>
</dbReference>
<gene>
    <name evidence="4" type="ORF">Mucpa_4045</name>
</gene>
<dbReference type="FunFam" id="2.60.120.1440:FF:000001">
    <property type="entry name" value="Putative anti-sigma factor"/>
    <property type="match status" value="1"/>
</dbReference>
<dbReference type="STRING" id="714943.Mucpa_4045"/>
<dbReference type="Pfam" id="PF04773">
    <property type="entry name" value="FecR"/>
    <property type="match status" value="1"/>
</dbReference>